<dbReference type="EMBL" id="CAJPEV010000548">
    <property type="protein sequence ID" value="CAG0886377.1"/>
    <property type="molecule type" value="Genomic_DNA"/>
</dbReference>
<evidence type="ECO:0000313" key="3">
    <source>
        <dbReference type="Proteomes" id="UP000677054"/>
    </source>
</evidence>
<dbReference type="AlphaFoldDB" id="A0A7R9A5F4"/>
<dbReference type="Proteomes" id="UP000677054">
    <property type="component" value="Unassembled WGS sequence"/>
</dbReference>
<name>A0A7R9A5F4_9CRUS</name>
<keyword evidence="1" id="KW-0732">Signal</keyword>
<sequence>MAMKFFGLLAALVLLVLCMALGGEAQRFGGFGGGRRGGYGGGGFGRGGYGGGYGRGGFGGGRGRFYG</sequence>
<organism evidence="2">
    <name type="scientific">Darwinula stevensoni</name>
    <dbReference type="NCBI Taxonomy" id="69355"/>
    <lineage>
        <taxon>Eukaryota</taxon>
        <taxon>Metazoa</taxon>
        <taxon>Ecdysozoa</taxon>
        <taxon>Arthropoda</taxon>
        <taxon>Crustacea</taxon>
        <taxon>Oligostraca</taxon>
        <taxon>Ostracoda</taxon>
        <taxon>Podocopa</taxon>
        <taxon>Podocopida</taxon>
        <taxon>Darwinulocopina</taxon>
        <taxon>Darwinuloidea</taxon>
        <taxon>Darwinulidae</taxon>
        <taxon>Darwinula</taxon>
    </lineage>
</organism>
<gene>
    <name evidence="2" type="ORF">DSTB1V02_LOCUS3949</name>
</gene>
<keyword evidence="3" id="KW-1185">Reference proteome</keyword>
<feature type="chain" id="PRO_5036402769" evidence="1">
    <location>
        <begin position="26"/>
        <end position="67"/>
    </location>
</feature>
<feature type="signal peptide" evidence="1">
    <location>
        <begin position="1"/>
        <end position="25"/>
    </location>
</feature>
<proteinExistence type="predicted"/>
<protein>
    <submittedName>
        <fullName evidence="2">Uncharacterized protein</fullName>
    </submittedName>
</protein>
<reference evidence="2" key="1">
    <citation type="submission" date="2020-11" db="EMBL/GenBank/DDBJ databases">
        <authorList>
            <person name="Tran Van P."/>
        </authorList>
    </citation>
    <scope>NUCLEOTIDE SEQUENCE</scope>
</reference>
<evidence type="ECO:0000313" key="2">
    <source>
        <dbReference type="EMBL" id="CAD7244045.1"/>
    </source>
</evidence>
<dbReference type="EMBL" id="LR900065">
    <property type="protein sequence ID" value="CAD7244045.1"/>
    <property type="molecule type" value="Genomic_DNA"/>
</dbReference>
<evidence type="ECO:0000256" key="1">
    <source>
        <dbReference type="SAM" id="SignalP"/>
    </source>
</evidence>
<accession>A0A7R9A5F4</accession>